<evidence type="ECO:0000313" key="3">
    <source>
        <dbReference type="EMBL" id="CAI4014213.1"/>
    </source>
</evidence>
<reference evidence="4" key="2">
    <citation type="submission" date="2024-04" db="EMBL/GenBank/DDBJ databases">
        <authorList>
            <person name="Chen Y."/>
            <person name="Shah S."/>
            <person name="Dougan E. K."/>
            <person name="Thang M."/>
            <person name="Chan C."/>
        </authorList>
    </citation>
    <scope>NUCLEOTIDE SEQUENCE [LARGE SCALE GENOMIC DNA]</scope>
</reference>
<dbReference type="EMBL" id="CAMXCT030006224">
    <property type="protein sequence ID" value="CAL4801525.1"/>
    <property type="molecule type" value="Genomic_DNA"/>
</dbReference>
<gene>
    <name evidence="3" type="ORF">C1SCF055_LOCUS39128</name>
</gene>
<protein>
    <submittedName>
        <fullName evidence="5">Regulator of nonsense transcripts 1-like</fullName>
    </submittedName>
</protein>
<proteinExistence type="predicted"/>
<dbReference type="OrthoDB" id="6513042at2759"/>
<keyword evidence="1" id="KW-0677">Repeat</keyword>
<dbReference type="PANTHER" id="PTHR47936:SF1">
    <property type="entry name" value="PENTATRICOPEPTIDE REPEAT-CONTAINING PROTEIN GUN1, CHLOROPLASTIC"/>
    <property type="match status" value="1"/>
</dbReference>
<accession>A0A9P1DQA0</accession>
<evidence type="ECO:0000313" key="5">
    <source>
        <dbReference type="EMBL" id="CAL4801525.1"/>
    </source>
</evidence>
<feature type="region of interest" description="Disordered" evidence="2">
    <location>
        <begin position="657"/>
        <end position="680"/>
    </location>
</feature>
<dbReference type="InterPro" id="IPR011990">
    <property type="entry name" value="TPR-like_helical_dom_sf"/>
</dbReference>
<dbReference type="Gene3D" id="1.25.40.10">
    <property type="entry name" value="Tetratricopeptide repeat domain"/>
    <property type="match status" value="3"/>
</dbReference>
<dbReference type="Proteomes" id="UP001152797">
    <property type="component" value="Unassembled WGS sequence"/>
</dbReference>
<reference evidence="3" key="1">
    <citation type="submission" date="2022-10" db="EMBL/GenBank/DDBJ databases">
        <authorList>
            <person name="Chen Y."/>
            <person name="Dougan E. K."/>
            <person name="Chan C."/>
            <person name="Rhodes N."/>
            <person name="Thang M."/>
        </authorList>
    </citation>
    <scope>NUCLEOTIDE SEQUENCE</scope>
</reference>
<evidence type="ECO:0000313" key="4">
    <source>
        <dbReference type="EMBL" id="CAL1167588.1"/>
    </source>
</evidence>
<evidence type="ECO:0000256" key="1">
    <source>
        <dbReference type="ARBA" id="ARBA00022737"/>
    </source>
</evidence>
<dbReference type="Pfam" id="PF13812">
    <property type="entry name" value="PPR_3"/>
    <property type="match status" value="1"/>
</dbReference>
<sequence length="1045" mass="115347">MASAIRTKAIRSLNFGEVLADDFDALLSFVAMIGTVEHRSWALVVQCLQDMHLLRVPWEVMTLTAAIGLCEWQQVLALLEDMKRLNIRANVVTSTSVITACTRGSQWLKAIDVFAKLPAQRQLPNEVTHGAVAAACEKGQQWKSALHLCPRAANVVILNAALASMRDSGNWRMGLHVLTSPVLTSNDFSAVSEEGLEGPKPLSRKVRKKATVDAISFSSVASICERVRQWETAMHLWPYMRLVGAKADSGFWNMLISASGRGGAWEKSLKLEQILLLHRVAPTEISVSAAVSACGGAKEWHQALGVFQGVPVGMLSEDVFGAAIGACEVAQHWARAVQLLQEMNLHALEHDVVKVSSVVSACQGQWPVALDLLHELNVKSFIIHAATLSACSTAQQWLQCLQVLEDMRDSEIRCDFVLLCDVVTACTESGHAVPALLDEVLHASFVVSRAMMNAGRFGRLLQLSGVRHQVSFATVLQQSENVLPCYNIVQNQIRPEVQETPGRCEETSAFTHSIKWSWNGKEVVEEGKHRSKRGAKNEAARSLLTHLAGDEAEMLDPRHNGAVAQWLIASITEELEATLEVKEDKPEAEQDVPRAGGKTHTCTLVCPQIEGEFVATGSAKSAADSRRKAFAALYETLPPSLEEVYIQRGTQKISLPKKSEKEPAPVKTVKAPQAAQPSMSRHRMGEVNVMHNSVVQKLNIEATKTYKKTIQGSSECTLTWRFYDSDGLKTEEVIAVAHSKPAAKALAHEQMLIQQGHIPRFSEEQAKQRQEIQLALDEQRIQDACQRAITLMEGADINMWSSFLPSVMRAVLGEGDRAYLHELLDATLRIQENGLPPDLWEALLDEASFAIRHYFMALPALRELGGFPLADAFPGEQEKEYFKRFRHLLALERHGGLMSGIQTYELDPKAACSVPTVEVHLAEADRISVTSPPDSNLLELVEGARPLRATDLVLLVPSEAADEIQREAEESPEMGNSTGWQHPEAWLGSVTSIQGNSRLDEEVRINIRRMSDFASDVELREGSGQRPSPITIGREFRLYFLDPWA</sequence>
<dbReference type="EMBL" id="CAMXCT010006224">
    <property type="protein sequence ID" value="CAI4014213.1"/>
    <property type="molecule type" value="Genomic_DNA"/>
</dbReference>
<organism evidence="3">
    <name type="scientific">Cladocopium goreaui</name>
    <dbReference type="NCBI Taxonomy" id="2562237"/>
    <lineage>
        <taxon>Eukaryota</taxon>
        <taxon>Sar</taxon>
        <taxon>Alveolata</taxon>
        <taxon>Dinophyceae</taxon>
        <taxon>Suessiales</taxon>
        <taxon>Symbiodiniaceae</taxon>
        <taxon>Cladocopium</taxon>
    </lineage>
</organism>
<name>A0A9P1DQA0_9DINO</name>
<evidence type="ECO:0000256" key="2">
    <source>
        <dbReference type="SAM" id="MobiDB-lite"/>
    </source>
</evidence>
<keyword evidence="6" id="KW-1185">Reference proteome</keyword>
<evidence type="ECO:0000313" key="6">
    <source>
        <dbReference type="Proteomes" id="UP001152797"/>
    </source>
</evidence>
<dbReference type="InterPro" id="IPR002885">
    <property type="entry name" value="PPR_rpt"/>
</dbReference>
<comment type="caution">
    <text evidence="3">The sequence shown here is derived from an EMBL/GenBank/DDBJ whole genome shotgun (WGS) entry which is preliminary data.</text>
</comment>
<dbReference type="PANTHER" id="PTHR47936">
    <property type="entry name" value="PPR_LONG DOMAIN-CONTAINING PROTEIN"/>
    <property type="match status" value="1"/>
</dbReference>
<dbReference type="EMBL" id="CAMXCT020006224">
    <property type="protein sequence ID" value="CAL1167588.1"/>
    <property type="molecule type" value="Genomic_DNA"/>
</dbReference>
<dbReference type="AlphaFoldDB" id="A0A9P1DQA0"/>